<dbReference type="CDD" id="cd05374">
    <property type="entry name" value="17beta-HSD-like_SDR_c"/>
    <property type="match status" value="1"/>
</dbReference>
<dbReference type="InterPro" id="IPR036291">
    <property type="entry name" value="NAD(P)-bd_dom_sf"/>
</dbReference>
<evidence type="ECO:0000256" key="4">
    <source>
        <dbReference type="RuleBase" id="RU000363"/>
    </source>
</evidence>
<dbReference type="Proteomes" id="UP001303647">
    <property type="component" value="Unassembled WGS sequence"/>
</dbReference>
<keyword evidence="5" id="KW-0732">Signal</keyword>
<comment type="similarity">
    <text evidence="1 4">Belongs to the short-chain dehydrogenases/reductases (SDR) family.</text>
</comment>
<dbReference type="Pfam" id="PF00106">
    <property type="entry name" value="adh_short"/>
    <property type="match status" value="1"/>
</dbReference>
<evidence type="ECO:0000256" key="5">
    <source>
        <dbReference type="SAM" id="SignalP"/>
    </source>
</evidence>
<feature type="signal peptide" evidence="5">
    <location>
        <begin position="1"/>
        <end position="16"/>
    </location>
</feature>
<comment type="caution">
    <text evidence="6">The sequence shown here is derived from an EMBL/GenBank/DDBJ whole genome shotgun (WGS) entry which is preliminary data.</text>
</comment>
<dbReference type="AlphaFoldDB" id="A0AAN7HPC8"/>
<dbReference type="GO" id="GO:0016491">
    <property type="term" value="F:oxidoreductase activity"/>
    <property type="evidence" value="ECO:0007669"/>
    <property type="project" value="UniProtKB-KW"/>
</dbReference>
<reference evidence="6" key="2">
    <citation type="submission" date="2023-05" db="EMBL/GenBank/DDBJ databases">
        <authorList>
            <consortium name="Lawrence Berkeley National Laboratory"/>
            <person name="Steindorff A."/>
            <person name="Hensen N."/>
            <person name="Bonometti L."/>
            <person name="Westerberg I."/>
            <person name="Brannstrom I.O."/>
            <person name="Guillou S."/>
            <person name="Cros-Aarteil S."/>
            <person name="Calhoun S."/>
            <person name="Haridas S."/>
            <person name="Kuo A."/>
            <person name="Mondo S."/>
            <person name="Pangilinan J."/>
            <person name="Riley R."/>
            <person name="Labutti K."/>
            <person name="Andreopoulos B."/>
            <person name="Lipzen A."/>
            <person name="Chen C."/>
            <person name="Yanf M."/>
            <person name="Daum C."/>
            <person name="Ng V."/>
            <person name="Clum A."/>
            <person name="Ohm R."/>
            <person name="Martin F."/>
            <person name="Silar P."/>
            <person name="Natvig D."/>
            <person name="Lalanne C."/>
            <person name="Gautier V."/>
            <person name="Ament-Velasquez S.L."/>
            <person name="Kruys A."/>
            <person name="Hutchinson M.I."/>
            <person name="Powell A.J."/>
            <person name="Barry K."/>
            <person name="Miller A.N."/>
            <person name="Grigoriev I.V."/>
            <person name="Debuchy R."/>
            <person name="Gladieux P."/>
            <person name="Thoren M.H."/>
            <person name="Johannesson H."/>
        </authorList>
    </citation>
    <scope>NUCLEOTIDE SEQUENCE</scope>
    <source>
        <strain evidence="6">CBS 359.72</strain>
    </source>
</reference>
<reference evidence="6" key="1">
    <citation type="journal article" date="2023" name="Mol. Phylogenet. Evol.">
        <title>Genome-scale phylogeny and comparative genomics of the fungal order Sordariales.</title>
        <authorList>
            <person name="Hensen N."/>
            <person name="Bonometti L."/>
            <person name="Westerberg I."/>
            <person name="Brannstrom I.O."/>
            <person name="Guillou S."/>
            <person name="Cros-Aarteil S."/>
            <person name="Calhoun S."/>
            <person name="Haridas S."/>
            <person name="Kuo A."/>
            <person name="Mondo S."/>
            <person name="Pangilinan J."/>
            <person name="Riley R."/>
            <person name="LaButti K."/>
            <person name="Andreopoulos B."/>
            <person name="Lipzen A."/>
            <person name="Chen C."/>
            <person name="Yan M."/>
            <person name="Daum C."/>
            <person name="Ng V."/>
            <person name="Clum A."/>
            <person name="Steindorff A."/>
            <person name="Ohm R.A."/>
            <person name="Martin F."/>
            <person name="Silar P."/>
            <person name="Natvig D.O."/>
            <person name="Lalanne C."/>
            <person name="Gautier V."/>
            <person name="Ament-Velasquez S.L."/>
            <person name="Kruys A."/>
            <person name="Hutchinson M.I."/>
            <person name="Powell A.J."/>
            <person name="Barry K."/>
            <person name="Miller A.N."/>
            <person name="Grigoriev I.V."/>
            <person name="Debuchy R."/>
            <person name="Gladieux P."/>
            <person name="Hiltunen Thoren M."/>
            <person name="Johannesson H."/>
        </authorList>
    </citation>
    <scope>NUCLEOTIDE SEQUENCE</scope>
    <source>
        <strain evidence="6">CBS 359.72</strain>
    </source>
</reference>
<dbReference type="InterPro" id="IPR002347">
    <property type="entry name" value="SDR_fam"/>
</dbReference>
<feature type="chain" id="PRO_5042849477" evidence="5">
    <location>
        <begin position="17"/>
        <end position="298"/>
    </location>
</feature>
<dbReference type="PROSITE" id="PS00061">
    <property type="entry name" value="ADH_SHORT"/>
    <property type="match status" value="1"/>
</dbReference>
<accession>A0AAN7HPC8</accession>
<evidence type="ECO:0000313" key="6">
    <source>
        <dbReference type="EMBL" id="KAK4247848.1"/>
    </source>
</evidence>
<keyword evidence="7" id="KW-1185">Reference proteome</keyword>
<evidence type="ECO:0000256" key="2">
    <source>
        <dbReference type="ARBA" id="ARBA00022857"/>
    </source>
</evidence>
<proteinExistence type="inferred from homology"/>
<keyword evidence="3" id="KW-0560">Oxidoreductase</keyword>
<organism evidence="6 7">
    <name type="scientific">Corynascus novoguineensis</name>
    <dbReference type="NCBI Taxonomy" id="1126955"/>
    <lineage>
        <taxon>Eukaryota</taxon>
        <taxon>Fungi</taxon>
        <taxon>Dikarya</taxon>
        <taxon>Ascomycota</taxon>
        <taxon>Pezizomycotina</taxon>
        <taxon>Sordariomycetes</taxon>
        <taxon>Sordariomycetidae</taxon>
        <taxon>Sordariales</taxon>
        <taxon>Chaetomiaceae</taxon>
        <taxon>Corynascus</taxon>
    </lineage>
</organism>
<dbReference type="InterPro" id="IPR020904">
    <property type="entry name" value="Sc_DH/Rdtase_CS"/>
</dbReference>
<dbReference type="PRINTS" id="PR00080">
    <property type="entry name" value="SDRFAMILY"/>
</dbReference>
<keyword evidence="2" id="KW-0521">NADP</keyword>
<evidence type="ECO:0000256" key="3">
    <source>
        <dbReference type="ARBA" id="ARBA00023002"/>
    </source>
</evidence>
<dbReference type="PANTHER" id="PTHR43976">
    <property type="entry name" value="SHORT CHAIN DEHYDROGENASE"/>
    <property type="match status" value="1"/>
</dbReference>
<dbReference type="EMBL" id="MU857646">
    <property type="protein sequence ID" value="KAK4247848.1"/>
    <property type="molecule type" value="Genomic_DNA"/>
</dbReference>
<name>A0AAN7HPC8_9PEZI</name>
<sequence length="298" mass="31720">MAPLVWLITGCSSGFGAQLVHSAVARGDKVIETGRNAATKLKHLEGTGAAIVDLDVSLPEADVKRIVDEAVKIYGKIDVLVNNAGYGINDDYRKLFNVNVFGALSVTRAVLPYMRAQQSGTIAFVGSMYAWWAPALLSVYGAAKGALRAIAESLAAEVAPFNIRAIDFEPGFFKTPLTDMAKIAQYAPTAQPVDAYAGHRAAMGGLAQALIGNERGDVKKGVELMVDVIRGEGSASGRKIPQRLPIGEDAVRVVEGTCKNALKVIDVWRDDVVGTTDRDGFEGEKDYEAIVKGPDAQV</sequence>
<dbReference type="PRINTS" id="PR00081">
    <property type="entry name" value="GDHRDH"/>
</dbReference>
<dbReference type="PANTHER" id="PTHR43976:SF16">
    <property type="entry name" value="SHORT-CHAIN DEHYDROGENASE_REDUCTASE FAMILY PROTEIN"/>
    <property type="match status" value="1"/>
</dbReference>
<protein>
    <submittedName>
        <fullName evidence="6">Uncharacterized protein</fullName>
    </submittedName>
</protein>
<evidence type="ECO:0000313" key="7">
    <source>
        <dbReference type="Proteomes" id="UP001303647"/>
    </source>
</evidence>
<gene>
    <name evidence="6" type="ORF">C7999DRAFT_40838</name>
</gene>
<dbReference type="SUPFAM" id="SSF51735">
    <property type="entry name" value="NAD(P)-binding Rossmann-fold domains"/>
    <property type="match status" value="1"/>
</dbReference>
<evidence type="ECO:0000256" key="1">
    <source>
        <dbReference type="ARBA" id="ARBA00006484"/>
    </source>
</evidence>
<dbReference type="Gene3D" id="3.40.50.720">
    <property type="entry name" value="NAD(P)-binding Rossmann-like Domain"/>
    <property type="match status" value="1"/>
</dbReference>
<dbReference type="InterPro" id="IPR051911">
    <property type="entry name" value="SDR_oxidoreductase"/>
</dbReference>